<evidence type="ECO:0000313" key="2">
    <source>
        <dbReference type="Proteomes" id="UP000320643"/>
    </source>
</evidence>
<dbReference type="OrthoDB" id="1263328at2"/>
<dbReference type="RefSeq" id="WP_143375070.1">
    <property type="nucleotide sequence ID" value="NZ_VJVZ01000016.1"/>
</dbReference>
<accession>A0A552UUP4</accession>
<protein>
    <submittedName>
        <fullName evidence="1">Uncharacterized protein</fullName>
    </submittedName>
</protein>
<proteinExistence type="predicted"/>
<comment type="caution">
    <text evidence="1">The sequence shown here is derived from an EMBL/GenBank/DDBJ whole genome shotgun (WGS) entry which is preliminary data.</text>
</comment>
<keyword evidence="2" id="KW-1185">Reference proteome</keyword>
<dbReference type="EMBL" id="VJVZ01000016">
    <property type="protein sequence ID" value="TRW21941.1"/>
    <property type="molecule type" value="Genomic_DNA"/>
</dbReference>
<evidence type="ECO:0000313" key="1">
    <source>
        <dbReference type="EMBL" id="TRW21941.1"/>
    </source>
</evidence>
<dbReference type="Proteomes" id="UP000320643">
    <property type="component" value="Unassembled WGS sequence"/>
</dbReference>
<organism evidence="1 2">
    <name type="scientific">Flavobacterium zepuense</name>
    <dbReference type="NCBI Taxonomy" id="2593302"/>
    <lineage>
        <taxon>Bacteria</taxon>
        <taxon>Pseudomonadati</taxon>
        <taxon>Bacteroidota</taxon>
        <taxon>Flavobacteriia</taxon>
        <taxon>Flavobacteriales</taxon>
        <taxon>Flavobacteriaceae</taxon>
        <taxon>Flavobacterium</taxon>
    </lineage>
</organism>
<gene>
    <name evidence="1" type="ORF">FMM05_19320</name>
</gene>
<dbReference type="AlphaFoldDB" id="A0A552UUP4"/>
<name>A0A552UUP4_9FLAO</name>
<reference evidence="1 2" key="1">
    <citation type="submission" date="2019-07" db="EMBL/GenBank/DDBJ databases">
        <title>Flavobacterium sp. nov., isolated from glacier ice.</title>
        <authorList>
            <person name="Liu Q."/>
            <person name="Xin Y.-H."/>
        </authorList>
    </citation>
    <scope>NUCLEOTIDE SEQUENCE [LARGE SCALE GENOMIC DNA]</scope>
    <source>
        <strain evidence="1 2">ZT4R6</strain>
    </source>
</reference>
<sequence>MPLQPFTPAGVTAKTTELYALSTSLLNAQADLVEADFKDWIKDNFSLTAAQTTYVTGINDHAAKYFGTQCSVAFRAKLTITLSVGVEPIDPSNKWVVSQDSLITSTNSSGALETIGSLTFKVEYRS</sequence>